<dbReference type="Proteomes" id="UP000636800">
    <property type="component" value="Unassembled WGS sequence"/>
</dbReference>
<accession>A0A835U430</accession>
<proteinExistence type="predicted"/>
<name>A0A835U430_VANPL</name>
<dbReference type="EMBL" id="JADCNL010000509">
    <property type="protein sequence ID" value="KAG0447070.1"/>
    <property type="molecule type" value="Genomic_DNA"/>
</dbReference>
<dbReference type="AlphaFoldDB" id="A0A835U430"/>
<comment type="caution">
    <text evidence="1">The sequence shown here is derived from an EMBL/GenBank/DDBJ whole genome shotgun (WGS) entry which is preliminary data.</text>
</comment>
<evidence type="ECO:0000313" key="2">
    <source>
        <dbReference type="Proteomes" id="UP000636800"/>
    </source>
</evidence>
<gene>
    <name evidence="1" type="ORF">HPP92_028516</name>
</gene>
<evidence type="ECO:0000313" key="1">
    <source>
        <dbReference type="EMBL" id="KAG0447070.1"/>
    </source>
</evidence>
<reference evidence="1 2" key="1">
    <citation type="journal article" date="2020" name="Nat. Food">
        <title>A phased Vanilla planifolia genome enables genetic improvement of flavour and production.</title>
        <authorList>
            <person name="Hasing T."/>
            <person name="Tang H."/>
            <person name="Brym M."/>
            <person name="Khazi F."/>
            <person name="Huang T."/>
            <person name="Chambers A.H."/>
        </authorList>
    </citation>
    <scope>NUCLEOTIDE SEQUENCE [LARGE SCALE GENOMIC DNA]</scope>
    <source>
        <tissue evidence="1">Leaf</tissue>
    </source>
</reference>
<organism evidence="1 2">
    <name type="scientific">Vanilla planifolia</name>
    <name type="common">Vanilla</name>
    <dbReference type="NCBI Taxonomy" id="51239"/>
    <lineage>
        <taxon>Eukaryota</taxon>
        <taxon>Viridiplantae</taxon>
        <taxon>Streptophyta</taxon>
        <taxon>Embryophyta</taxon>
        <taxon>Tracheophyta</taxon>
        <taxon>Spermatophyta</taxon>
        <taxon>Magnoliopsida</taxon>
        <taxon>Liliopsida</taxon>
        <taxon>Asparagales</taxon>
        <taxon>Orchidaceae</taxon>
        <taxon>Vanilloideae</taxon>
        <taxon>Vanilleae</taxon>
        <taxon>Vanilla</taxon>
    </lineage>
</organism>
<sequence length="75" mass="8335">MEAVIGPLGGEWIRLKTKAEQKRRATEAGRFQDTVFVYLASLSTTEQRLIENFKSWVLSSMDFTCPSGGDGAFGF</sequence>
<protein>
    <submittedName>
        <fullName evidence="1">Uncharacterized protein</fullName>
    </submittedName>
</protein>
<keyword evidence="2" id="KW-1185">Reference proteome</keyword>